<dbReference type="AlphaFoldDB" id="A0A7X1AXW9"/>
<evidence type="ECO:0000256" key="2">
    <source>
        <dbReference type="ARBA" id="ARBA00007805"/>
    </source>
</evidence>
<dbReference type="NCBIfam" id="TIGR00658">
    <property type="entry name" value="orni_carb_tr"/>
    <property type="match status" value="1"/>
</dbReference>
<feature type="domain" description="Aspartate/ornithine carbamoyltransferase Asp/Orn-binding" evidence="7">
    <location>
        <begin position="154"/>
        <end position="307"/>
    </location>
</feature>
<comment type="caution">
    <text evidence="9">The sequence shown here is derived from an EMBL/GenBank/DDBJ whole genome shotgun (WGS) entry which is preliminary data.</text>
</comment>
<feature type="domain" description="Aspartate/ornithine carbamoyltransferase carbamoyl-P binding" evidence="8">
    <location>
        <begin position="2"/>
        <end position="141"/>
    </location>
</feature>
<evidence type="ECO:0000313" key="10">
    <source>
        <dbReference type="Proteomes" id="UP000525652"/>
    </source>
</evidence>
<evidence type="ECO:0000259" key="8">
    <source>
        <dbReference type="Pfam" id="PF02729"/>
    </source>
</evidence>
<feature type="binding site" evidence="6">
    <location>
        <position position="167"/>
    </location>
    <ligand>
        <name>L-ornithine</name>
        <dbReference type="ChEBI" id="CHEBI:46911"/>
    </ligand>
</feature>
<evidence type="ECO:0000313" key="9">
    <source>
        <dbReference type="EMBL" id="MBC2602035.1"/>
    </source>
</evidence>
<dbReference type="EMBL" id="JACHVA010000081">
    <property type="protein sequence ID" value="MBC2602035.1"/>
    <property type="molecule type" value="Genomic_DNA"/>
</dbReference>
<reference evidence="9 10" key="1">
    <citation type="submission" date="2020-07" db="EMBL/GenBank/DDBJ databases">
        <authorList>
            <person name="Feng X."/>
        </authorList>
    </citation>
    <scope>NUCLEOTIDE SEQUENCE [LARGE SCALE GENOMIC DNA]</scope>
    <source>
        <strain evidence="9 10">JCM14086</strain>
    </source>
</reference>
<dbReference type="Gene3D" id="3.40.50.1370">
    <property type="entry name" value="Aspartate/ornithine carbamoyltransferase"/>
    <property type="match status" value="2"/>
</dbReference>
<dbReference type="PANTHER" id="PTHR45753:SF3">
    <property type="entry name" value="ORNITHINE TRANSCARBAMYLASE, MITOCHONDRIAL"/>
    <property type="match status" value="1"/>
</dbReference>
<dbReference type="GO" id="GO:0042450">
    <property type="term" value="P:L-arginine biosynthetic process via ornithine"/>
    <property type="evidence" value="ECO:0007669"/>
    <property type="project" value="UniProtKB-UniRule"/>
</dbReference>
<dbReference type="EC" id="2.1.3.3" evidence="3 6"/>
<sequence length="316" mass="34904">MRHFLKETDFSPAEIPLIFSMAAEFKRLRDGSYPKPLEGQSWGMIFYKNSTRTRISFEVGLRELGAHAVRLDTNATQISRGESIEDTAKVMGRYLHGLVIRTYGQEIVDEFAQHAGIPVVNALTDYLHPCQIYADVFTLAEKFGEDGADLASLKGRKLVFFGDCNSNMANSWVLAGALFGIEVVLCGPPSFGPGKEIAAELARIAPGKTPAFTENPEEAIEGADAVYTDVWVSMGDEEEAAARLKAMRPYSVTADLMKKAKPESIFLHCMPAHPGEEVTQEVLSSEKSVLFDEAENRLHMQKAILAQLGEWAKQEK</sequence>
<dbReference type="PROSITE" id="PS00097">
    <property type="entry name" value="CARBAMOYLTRANSFERASE"/>
    <property type="match status" value="1"/>
</dbReference>
<comment type="similarity">
    <text evidence="2 6">Belongs to the aspartate/ornithine carbamoyltransferase superfamily. OTCase family.</text>
</comment>
<dbReference type="FunFam" id="3.40.50.1370:FF:000008">
    <property type="entry name" value="Ornithine carbamoyltransferase"/>
    <property type="match status" value="1"/>
</dbReference>
<dbReference type="PRINTS" id="PR00102">
    <property type="entry name" value="OTCASE"/>
</dbReference>
<evidence type="ECO:0000256" key="4">
    <source>
        <dbReference type="ARBA" id="ARBA00022679"/>
    </source>
</evidence>
<dbReference type="InterPro" id="IPR024904">
    <property type="entry name" value="OTCase_ArgI"/>
</dbReference>
<dbReference type="GO" id="GO:0005737">
    <property type="term" value="C:cytoplasm"/>
    <property type="evidence" value="ECO:0007669"/>
    <property type="project" value="UniProtKB-SubCell"/>
</dbReference>
<keyword evidence="6" id="KW-0963">Cytoplasm</keyword>
<dbReference type="HAMAP" id="MF_01109">
    <property type="entry name" value="OTCase"/>
    <property type="match status" value="1"/>
</dbReference>
<feature type="binding site" evidence="6">
    <location>
        <begin position="233"/>
        <end position="234"/>
    </location>
    <ligand>
        <name>L-ornithine</name>
        <dbReference type="ChEBI" id="CHEBI:46911"/>
    </ligand>
</feature>
<feature type="binding site" evidence="6">
    <location>
        <begin position="128"/>
        <end position="131"/>
    </location>
    <ligand>
        <name>carbamoyl phosphate</name>
        <dbReference type="ChEBI" id="CHEBI:58228"/>
    </ligand>
</feature>
<dbReference type="InterPro" id="IPR006130">
    <property type="entry name" value="Asp/Orn_carbamoylTrfase"/>
</dbReference>
<name>A0A7X1AXW9_9BACT</name>
<evidence type="ECO:0000256" key="5">
    <source>
        <dbReference type="ARBA" id="ARBA00048772"/>
    </source>
</evidence>
<dbReference type="Pfam" id="PF00185">
    <property type="entry name" value="OTCace"/>
    <property type="match status" value="1"/>
</dbReference>
<accession>A0A7X1AXW9</accession>
<protein>
    <recommendedName>
        <fullName evidence="3 6">Ornithine carbamoyltransferase</fullName>
        <shortName evidence="6">OTCase</shortName>
        <ecNumber evidence="3 6">2.1.3.3</ecNumber>
    </recommendedName>
</protein>
<comment type="caution">
    <text evidence="6">Lacks conserved residue(s) required for the propagation of feature annotation.</text>
</comment>
<dbReference type="InterPro" id="IPR036901">
    <property type="entry name" value="Asp/Orn_carbamoylTrfase_sf"/>
</dbReference>
<feature type="binding site" evidence="6">
    <location>
        <position position="297"/>
    </location>
    <ligand>
        <name>carbamoyl phosphate</name>
        <dbReference type="ChEBI" id="CHEBI:58228"/>
    </ligand>
</feature>
<feature type="binding site" evidence="6">
    <location>
        <position position="77"/>
    </location>
    <ligand>
        <name>carbamoyl phosphate</name>
        <dbReference type="ChEBI" id="CHEBI:58228"/>
    </ligand>
</feature>
<organism evidence="9 10">
    <name type="scientific">Puniceicoccus vermicola</name>
    <dbReference type="NCBI Taxonomy" id="388746"/>
    <lineage>
        <taxon>Bacteria</taxon>
        <taxon>Pseudomonadati</taxon>
        <taxon>Verrucomicrobiota</taxon>
        <taxon>Opitutia</taxon>
        <taxon>Puniceicoccales</taxon>
        <taxon>Puniceicoccaceae</taxon>
        <taxon>Puniceicoccus</taxon>
    </lineage>
</organism>
<comment type="subcellular location">
    <subcellularLocation>
        <location evidence="6">Cytoplasm</location>
    </subcellularLocation>
</comment>
<feature type="binding site" evidence="6">
    <location>
        <begin position="50"/>
        <end position="53"/>
    </location>
    <ligand>
        <name>carbamoyl phosphate</name>
        <dbReference type="ChEBI" id="CHEBI:58228"/>
    </ligand>
</feature>
<dbReference type="GO" id="GO:0004585">
    <property type="term" value="F:ornithine carbamoyltransferase activity"/>
    <property type="evidence" value="ECO:0007669"/>
    <property type="project" value="UniProtKB-UniRule"/>
</dbReference>
<evidence type="ECO:0000256" key="3">
    <source>
        <dbReference type="ARBA" id="ARBA00013007"/>
    </source>
</evidence>
<evidence type="ECO:0000259" key="7">
    <source>
        <dbReference type="Pfam" id="PF00185"/>
    </source>
</evidence>
<feature type="binding site" evidence="6">
    <location>
        <position position="101"/>
    </location>
    <ligand>
        <name>carbamoyl phosphate</name>
        <dbReference type="ChEBI" id="CHEBI:58228"/>
    </ligand>
</feature>
<dbReference type="Proteomes" id="UP000525652">
    <property type="component" value="Unassembled WGS sequence"/>
</dbReference>
<dbReference type="NCBIfam" id="NF001986">
    <property type="entry name" value="PRK00779.1"/>
    <property type="match status" value="1"/>
</dbReference>
<gene>
    <name evidence="9" type="primary">argF</name>
    <name evidence="9" type="ORF">H5P30_09630</name>
</gene>
<dbReference type="PANTHER" id="PTHR45753">
    <property type="entry name" value="ORNITHINE CARBAMOYLTRANSFERASE, MITOCHONDRIAL"/>
    <property type="match status" value="1"/>
</dbReference>
<dbReference type="InterPro" id="IPR006131">
    <property type="entry name" value="Asp_carbamoyltransf_Asp/Orn-bd"/>
</dbReference>
<dbReference type="InterPro" id="IPR002292">
    <property type="entry name" value="Orn/put_carbamltrans"/>
</dbReference>
<comment type="catalytic activity">
    <reaction evidence="5 6">
        <text>carbamoyl phosphate + L-ornithine = L-citrulline + phosphate + H(+)</text>
        <dbReference type="Rhea" id="RHEA:19513"/>
        <dbReference type="ChEBI" id="CHEBI:15378"/>
        <dbReference type="ChEBI" id="CHEBI:43474"/>
        <dbReference type="ChEBI" id="CHEBI:46911"/>
        <dbReference type="ChEBI" id="CHEBI:57743"/>
        <dbReference type="ChEBI" id="CHEBI:58228"/>
        <dbReference type="EC" id="2.1.3.3"/>
    </reaction>
</comment>
<keyword evidence="4 6" id="KW-0808">Transferase</keyword>
<proteinExistence type="inferred from homology"/>
<dbReference type="SUPFAM" id="SSF53671">
    <property type="entry name" value="Aspartate/ornithine carbamoyltransferase"/>
    <property type="match status" value="1"/>
</dbReference>
<dbReference type="Pfam" id="PF02729">
    <property type="entry name" value="OTCace_N"/>
    <property type="match status" value="1"/>
</dbReference>
<evidence type="ECO:0000256" key="6">
    <source>
        <dbReference type="HAMAP-Rule" id="MF_01109"/>
    </source>
</evidence>
<comment type="pathway">
    <text evidence="1">Amino-acid biosynthesis; L-arginine biosynthesis; L-arginine from L-ornithine and carbamoyl phosphate: step 1/3.</text>
</comment>
<dbReference type="GO" id="GO:0019240">
    <property type="term" value="P:citrulline biosynthetic process"/>
    <property type="evidence" value="ECO:0007669"/>
    <property type="project" value="TreeGrafter"/>
</dbReference>
<dbReference type="PRINTS" id="PR00100">
    <property type="entry name" value="AOTCASE"/>
</dbReference>
<dbReference type="GO" id="GO:0016597">
    <property type="term" value="F:amino acid binding"/>
    <property type="evidence" value="ECO:0007669"/>
    <property type="project" value="InterPro"/>
</dbReference>
<evidence type="ECO:0000256" key="1">
    <source>
        <dbReference type="ARBA" id="ARBA00004975"/>
    </source>
</evidence>
<dbReference type="RefSeq" id="WP_185692734.1">
    <property type="nucleotide sequence ID" value="NZ_JACHVA010000081.1"/>
</dbReference>
<feature type="binding site" evidence="6">
    <location>
        <position position="229"/>
    </location>
    <ligand>
        <name>L-ornithine</name>
        <dbReference type="ChEBI" id="CHEBI:46911"/>
    </ligand>
</feature>
<dbReference type="InterPro" id="IPR006132">
    <property type="entry name" value="Asp/Orn_carbamoyltranf_P-bd"/>
</dbReference>
<keyword evidence="10" id="KW-1185">Reference proteome</keyword>